<comment type="caution">
    <text evidence="8">The sequence shown here is derived from an EMBL/GenBank/DDBJ whole genome shotgun (WGS) entry which is preliminary data.</text>
</comment>
<evidence type="ECO:0000256" key="6">
    <source>
        <dbReference type="SAM" id="MobiDB-lite"/>
    </source>
</evidence>
<dbReference type="VEuPathDB" id="FungiDB:CAGL0K02585g"/>
<dbReference type="GO" id="GO:0001228">
    <property type="term" value="F:DNA-binding transcription activator activity, RNA polymerase II-specific"/>
    <property type="evidence" value="ECO:0007669"/>
    <property type="project" value="TreeGrafter"/>
</dbReference>
<feature type="region of interest" description="Disordered" evidence="6">
    <location>
        <begin position="150"/>
        <end position="182"/>
    </location>
</feature>
<dbReference type="GO" id="GO:0000976">
    <property type="term" value="F:transcription cis-regulatory region binding"/>
    <property type="evidence" value="ECO:0007669"/>
    <property type="project" value="InterPro"/>
</dbReference>
<feature type="compositionally biased region" description="Polar residues" evidence="6">
    <location>
        <begin position="150"/>
        <end position="161"/>
    </location>
</feature>
<dbReference type="CDD" id="cd14688">
    <property type="entry name" value="bZIP_YAP"/>
    <property type="match status" value="1"/>
</dbReference>
<dbReference type="SUPFAM" id="SSF57959">
    <property type="entry name" value="Leucine zipper domain"/>
    <property type="match status" value="1"/>
</dbReference>
<dbReference type="PhylomeDB" id="A0A0W0DCH7"/>
<proteinExistence type="predicted"/>
<evidence type="ECO:0000256" key="5">
    <source>
        <dbReference type="SAM" id="Coils"/>
    </source>
</evidence>
<dbReference type="VEuPathDB" id="FungiDB:GW608_K02431"/>
<dbReference type="SMART" id="SM00338">
    <property type="entry name" value="BRLZ"/>
    <property type="match status" value="1"/>
</dbReference>
<dbReference type="VEuPathDB" id="FungiDB:B1J91_K02585g"/>
<accession>A0A0W0DCH7</accession>
<name>A0A0W0DCH7_CANGB</name>
<gene>
    <name evidence="8" type="ORF">AO440_003363</name>
</gene>
<evidence type="ECO:0000256" key="2">
    <source>
        <dbReference type="ARBA" id="ARBA00023015"/>
    </source>
</evidence>
<evidence type="ECO:0000259" key="7">
    <source>
        <dbReference type="PROSITE" id="PS50217"/>
    </source>
</evidence>
<evidence type="ECO:0000256" key="1">
    <source>
        <dbReference type="ARBA" id="ARBA00004123"/>
    </source>
</evidence>
<evidence type="ECO:0000256" key="3">
    <source>
        <dbReference type="ARBA" id="ARBA00023163"/>
    </source>
</evidence>
<dbReference type="PROSITE" id="PS50217">
    <property type="entry name" value="BZIP"/>
    <property type="match status" value="1"/>
</dbReference>
<dbReference type="EMBL" id="LLZZ01000172">
    <property type="protein sequence ID" value="KTA96549.1"/>
    <property type="molecule type" value="Genomic_DNA"/>
</dbReference>
<feature type="compositionally biased region" description="Polar residues" evidence="6">
    <location>
        <begin position="169"/>
        <end position="178"/>
    </location>
</feature>
<keyword evidence="2" id="KW-0805">Transcription regulation</keyword>
<dbReference type="Gene3D" id="1.20.5.170">
    <property type="match status" value="1"/>
</dbReference>
<comment type="subcellular location">
    <subcellularLocation>
        <location evidence="1">Nucleus</location>
    </subcellularLocation>
</comment>
<dbReference type="AlphaFoldDB" id="A0A0W0DCH7"/>
<organism evidence="8 9">
    <name type="scientific">Candida glabrata</name>
    <name type="common">Yeast</name>
    <name type="synonym">Torulopsis glabrata</name>
    <dbReference type="NCBI Taxonomy" id="5478"/>
    <lineage>
        <taxon>Eukaryota</taxon>
        <taxon>Fungi</taxon>
        <taxon>Dikarya</taxon>
        <taxon>Ascomycota</taxon>
        <taxon>Saccharomycotina</taxon>
        <taxon>Saccharomycetes</taxon>
        <taxon>Saccharomycetales</taxon>
        <taxon>Saccharomycetaceae</taxon>
        <taxon>Nakaseomyces</taxon>
    </lineage>
</organism>
<dbReference type="InterPro" id="IPR046347">
    <property type="entry name" value="bZIP_sf"/>
</dbReference>
<reference evidence="8 9" key="1">
    <citation type="submission" date="2015-10" db="EMBL/GenBank/DDBJ databases">
        <title>Draft genomes sequences of Candida glabrata isolates 1A, 1B, 2A, 2B, 3A and 3B.</title>
        <authorList>
            <person name="Haavelsrud O.E."/>
            <person name="Gaustad P."/>
        </authorList>
    </citation>
    <scope>NUCLEOTIDE SEQUENCE [LARGE SCALE GENOMIC DNA]</scope>
    <source>
        <strain evidence="8">910700640</strain>
    </source>
</reference>
<dbReference type="InterPro" id="IPR004827">
    <property type="entry name" value="bZIP"/>
</dbReference>
<dbReference type="VEuPathDB" id="FungiDB:GVI51_K02431"/>
<keyword evidence="4" id="KW-0539">Nucleus</keyword>
<dbReference type="VEuPathDB" id="FungiDB:GWK60_K02431"/>
<dbReference type="PANTHER" id="PTHR40621">
    <property type="entry name" value="TRANSCRIPTION FACTOR KAPC-RELATED"/>
    <property type="match status" value="1"/>
</dbReference>
<keyword evidence="3" id="KW-0804">Transcription</keyword>
<protein>
    <submittedName>
        <fullName evidence="8">AP-1-like transcription factor YAP3</fullName>
    </submittedName>
</protein>
<sequence>MSKDKGKNLAKSRTKATTKVKKVTKGKNNNDNSHENSVTPHGQISPHYLQAYLNSANLTMGTNFLNVPMGTAQVPPPFIQHGNTEMIKTASIPPSGPNASAYSIEASVNPHAQSVPPNYFMPPQFAHSTQPIIKHEDGLDAQIMSNTSIDKSETQSQTGTPNDLEVSFPSISSGNASISGKDKFNEEGLTEDEIKARKKAQNRAAQKAFRERKEARLKELENKLSDIEKNRDLLVNELEDLRRLNMEINEENRILLRKGDTVYKLEPNEVAENGKFSFPSEDEFFAQVVLGKYNAEGAKHSNDFEDDANKLLTVPKTWSYLHRLSEEKNFDVLCLMERLKGREVSHKNGPAYYKNVIDTLVEEACLEN</sequence>
<evidence type="ECO:0000256" key="4">
    <source>
        <dbReference type="ARBA" id="ARBA00023242"/>
    </source>
</evidence>
<dbReference type="OMA" id="GREICHG"/>
<dbReference type="InterPro" id="IPR050936">
    <property type="entry name" value="AP-1-like"/>
</dbReference>
<feature type="compositionally biased region" description="Basic residues" evidence="6">
    <location>
        <begin position="8"/>
        <end position="25"/>
    </location>
</feature>
<dbReference type="PROSITE" id="PS00036">
    <property type="entry name" value="BZIP_BASIC"/>
    <property type="match status" value="1"/>
</dbReference>
<feature type="coiled-coil region" evidence="5">
    <location>
        <begin position="203"/>
        <end position="258"/>
    </location>
</feature>
<evidence type="ECO:0000313" key="9">
    <source>
        <dbReference type="Proteomes" id="UP000054886"/>
    </source>
</evidence>
<dbReference type="Proteomes" id="UP000054886">
    <property type="component" value="Unassembled WGS sequence"/>
</dbReference>
<feature type="domain" description="BZIP" evidence="7">
    <location>
        <begin position="192"/>
        <end position="255"/>
    </location>
</feature>
<evidence type="ECO:0000313" key="8">
    <source>
        <dbReference type="EMBL" id="KTA96549.1"/>
    </source>
</evidence>
<keyword evidence="5" id="KW-0175">Coiled coil</keyword>
<dbReference type="PANTHER" id="PTHR40621:SF8">
    <property type="entry name" value="AP-1-LIKE TRANSCRIPTION FACTOR YAP3"/>
    <property type="match status" value="1"/>
</dbReference>
<dbReference type="GO" id="GO:0090575">
    <property type="term" value="C:RNA polymerase II transcription regulator complex"/>
    <property type="evidence" value="ECO:0007669"/>
    <property type="project" value="TreeGrafter"/>
</dbReference>
<feature type="region of interest" description="Disordered" evidence="6">
    <location>
        <begin position="1"/>
        <end position="43"/>
    </location>
</feature>